<dbReference type="AlphaFoldDB" id="A0A6G0IWZ3"/>
<feature type="compositionally biased region" description="Low complexity" evidence="1">
    <location>
        <begin position="145"/>
        <end position="163"/>
    </location>
</feature>
<sequence length="177" mass="19068">MDTVHLESKIETGSCQEHVMKKVEDAQTTQTDVRPSNKKDAPTEAGSAKCHKQCQVKEMLHRDANESSPPGSKTFRSSFDWATVPPISEQHLSAPSSAIPSFLKRKHNKVPSVISRASDLLNASSRRHRQQGEQTATAAADVESRTSPSVSSFPVSTSPPSQSADCHGRPPQGVAGL</sequence>
<organism evidence="2 3">
    <name type="scientific">Larimichthys crocea</name>
    <name type="common">Large yellow croaker</name>
    <name type="synonym">Pseudosciaena crocea</name>
    <dbReference type="NCBI Taxonomy" id="215358"/>
    <lineage>
        <taxon>Eukaryota</taxon>
        <taxon>Metazoa</taxon>
        <taxon>Chordata</taxon>
        <taxon>Craniata</taxon>
        <taxon>Vertebrata</taxon>
        <taxon>Euteleostomi</taxon>
        <taxon>Actinopterygii</taxon>
        <taxon>Neopterygii</taxon>
        <taxon>Teleostei</taxon>
        <taxon>Neoteleostei</taxon>
        <taxon>Acanthomorphata</taxon>
        <taxon>Eupercaria</taxon>
        <taxon>Sciaenidae</taxon>
        <taxon>Larimichthys</taxon>
    </lineage>
</organism>
<gene>
    <name evidence="2" type="ORF">D5F01_LYC04578</name>
</gene>
<dbReference type="Proteomes" id="UP000424527">
    <property type="component" value="Unassembled WGS sequence"/>
</dbReference>
<accession>A0A6G0IWZ3</accession>
<feature type="region of interest" description="Disordered" evidence="1">
    <location>
        <begin position="23"/>
        <end position="51"/>
    </location>
</feature>
<keyword evidence="3" id="KW-1185">Reference proteome</keyword>
<dbReference type="EMBL" id="REGW02000005">
    <property type="protein sequence ID" value="KAE8295844.1"/>
    <property type="molecule type" value="Genomic_DNA"/>
</dbReference>
<evidence type="ECO:0000256" key="1">
    <source>
        <dbReference type="SAM" id="MobiDB-lite"/>
    </source>
</evidence>
<protein>
    <submittedName>
        <fullName evidence="2">Uncharacterized protein</fullName>
    </submittedName>
</protein>
<evidence type="ECO:0000313" key="3">
    <source>
        <dbReference type="Proteomes" id="UP000424527"/>
    </source>
</evidence>
<comment type="caution">
    <text evidence="2">The sequence shown here is derived from an EMBL/GenBank/DDBJ whole genome shotgun (WGS) entry which is preliminary data.</text>
</comment>
<feature type="region of interest" description="Disordered" evidence="1">
    <location>
        <begin position="117"/>
        <end position="177"/>
    </location>
</feature>
<name>A0A6G0IWZ3_LARCR</name>
<evidence type="ECO:0000313" key="2">
    <source>
        <dbReference type="EMBL" id="KAE8295844.1"/>
    </source>
</evidence>
<proteinExistence type="predicted"/>
<reference evidence="2 3" key="1">
    <citation type="submission" date="2019-07" db="EMBL/GenBank/DDBJ databases">
        <title>Chromosome genome assembly for large yellow croaker.</title>
        <authorList>
            <person name="Xiao S."/>
        </authorList>
    </citation>
    <scope>NUCLEOTIDE SEQUENCE [LARGE SCALE GENOMIC DNA]</scope>
    <source>
        <strain evidence="2">JMULYC20181020</strain>
        <tissue evidence="2">Muscle</tissue>
    </source>
</reference>